<gene>
    <name evidence="2" type="ORF">C5Y98_30085</name>
</gene>
<dbReference type="Proteomes" id="UP000239388">
    <property type="component" value="Unassembled WGS sequence"/>
</dbReference>
<reference evidence="2 3" key="1">
    <citation type="submission" date="2018-02" db="EMBL/GenBank/DDBJ databases">
        <title>Comparative genomes isolates from brazilian mangrove.</title>
        <authorList>
            <person name="Araujo J.E."/>
            <person name="Taketani R.G."/>
            <person name="Silva M.C.P."/>
            <person name="Loureco M.V."/>
            <person name="Andreote F.D."/>
        </authorList>
    </citation>
    <scope>NUCLEOTIDE SEQUENCE [LARGE SCALE GENOMIC DNA]</scope>
    <source>
        <strain evidence="2 3">NAP PRIS-MGV</strain>
    </source>
</reference>
<feature type="domain" description="LarA-like N-terminal" evidence="1">
    <location>
        <begin position="11"/>
        <end position="190"/>
    </location>
</feature>
<dbReference type="GO" id="GO:0050043">
    <property type="term" value="F:lactate racemase activity"/>
    <property type="evidence" value="ECO:0007669"/>
    <property type="project" value="InterPro"/>
</dbReference>
<dbReference type="InterPro" id="IPR043166">
    <property type="entry name" value="LarA-like_C"/>
</dbReference>
<dbReference type="PANTHER" id="PTHR33171:SF17">
    <property type="entry name" value="LARA-LIKE N-TERMINAL DOMAIN-CONTAINING PROTEIN"/>
    <property type="match status" value="1"/>
</dbReference>
<proteinExistence type="predicted"/>
<dbReference type="Gene3D" id="3.90.226.30">
    <property type="match status" value="1"/>
</dbReference>
<dbReference type="AlphaFoldDB" id="A0A2S8F385"/>
<sequence>MQITLSFGESQKFELQLPDDKIVALCDGAGPTLESIPTAVETALTNPPQFPGLAEATVPDDLIAFAIGRHIPAVGEIVAAILEVASRPELADRRIAIVLPHDAGDALQQGVKQLVGDGERVVCEVHDPDDRNKLAFIGASKENRPIMINRILSDADMVIPVGLARLDSSLDYFGPYEAVFPTFTDRETMQRLSAPTFVEQPVLRKRRAGEATEVGHVLGVLFGLQVEANGPQTIQAIRAGAIDVLAAQIQDDLAKSWRYQPSKRAALAIVAISGGREQQTWANFARALAVGSAATDDNGAILICCELATHPSSTMLQLAEHDDLDEQRRRIRRERTADAAAALQLATTLDRNKVYLLSALPEGIVDELNMAPVANLDEARKVCEYYESCTFIAHGQLAEVAVEGEEISSDIDWDQYAL</sequence>
<evidence type="ECO:0000313" key="2">
    <source>
        <dbReference type="EMBL" id="PQO26632.1"/>
    </source>
</evidence>
<dbReference type="EMBL" id="PUIB01000030">
    <property type="protein sequence ID" value="PQO26632.1"/>
    <property type="molecule type" value="Genomic_DNA"/>
</dbReference>
<comment type="caution">
    <text evidence="2">The sequence shown here is derived from an EMBL/GenBank/DDBJ whole genome shotgun (WGS) entry which is preliminary data.</text>
</comment>
<dbReference type="RefSeq" id="WP_105360101.1">
    <property type="nucleotide sequence ID" value="NZ_PUIB01000030.1"/>
</dbReference>
<protein>
    <recommendedName>
        <fullName evidence="1">LarA-like N-terminal domain-containing protein</fullName>
    </recommendedName>
</protein>
<dbReference type="Gene3D" id="3.40.50.11440">
    <property type="match status" value="1"/>
</dbReference>
<dbReference type="InterPro" id="IPR018657">
    <property type="entry name" value="LarA-like_N"/>
</dbReference>
<evidence type="ECO:0000259" key="1">
    <source>
        <dbReference type="Pfam" id="PF09861"/>
    </source>
</evidence>
<accession>A0A2S8F385</accession>
<dbReference type="InterPro" id="IPR048068">
    <property type="entry name" value="LarA-like"/>
</dbReference>
<evidence type="ECO:0000313" key="3">
    <source>
        <dbReference type="Proteomes" id="UP000239388"/>
    </source>
</evidence>
<dbReference type="OrthoDB" id="240996at2"/>
<organism evidence="2 3">
    <name type="scientific">Blastopirellula marina</name>
    <dbReference type="NCBI Taxonomy" id="124"/>
    <lineage>
        <taxon>Bacteria</taxon>
        <taxon>Pseudomonadati</taxon>
        <taxon>Planctomycetota</taxon>
        <taxon>Planctomycetia</taxon>
        <taxon>Pirellulales</taxon>
        <taxon>Pirellulaceae</taxon>
        <taxon>Blastopirellula</taxon>
    </lineage>
</organism>
<dbReference type="PANTHER" id="PTHR33171">
    <property type="entry name" value="LAR_N DOMAIN-CONTAINING PROTEIN"/>
    <property type="match status" value="1"/>
</dbReference>
<dbReference type="Pfam" id="PF09861">
    <property type="entry name" value="Lar_N"/>
    <property type="match status" value="1"/>
</dbReference>
<name>A0A2S8F385_9BACT</name>